<proteinExistence type="predicted"/>
<dbReference type="Proteomes" id="UP000679575">
    <property type="component" value="Chromosome"/>
</dbReference>
<evidence type="ECO:0000313" key="2">
    <source>
        <dbReference type="EMBL" id="QUN05252.1"/>
    </source>
</evidence>
<feature type="signal peptide" evidence="1">
    <location>
        <begin position="1"/>
        <end position="20"/>
    </location>
</feature>
<accession>A0ABX7YR95</accession>
<evidence type="ECO:0000256" key="1">
    <source>
        <dbReference type="SAM" id="SignalP"/>
    </source>
</evidence>
<dbReference type="EMBL" id="CP073587">
    <property type="protein sequence ID" value="QUN05252.1"/>
    <property type="molecule type" value="Genomic_DNA"/>
</dbReference>
<sequence>MRSWVLSTVIGCFVSGSVMASCNDEQKLGQVTYANNSSFFSAKDSKGLDHIKKIVSNKQDGYLLLEFNLFPSPGDKKQQQYNLWLANRRIDRVKSYLSVANLPLPIITRIRTAAPEEQRNVDILWCPTSTMADNSNAKKQ</sequence>
<dbReference type="PROSITE" id="PS51257">
    <property type="entry name" value="PROKAR_LIPOPROTEIN"/>
    <property type="match status" value="1"/>
</dbReference>
<keyword evidence="3" id="KW-1185">Reference proteome</keyword>
<keyword evidence="1" id="KW-0732">Signal</keyword>
<gene>
    <name evidence="2" type="ORF">KDN34_13760</name>
</gene>
<name>A0ABX7YR95_9GAMM</name>
<evidence type="ECO:0008006" key="4">
    <source>
        <dbReference type="Google" id="ProtNLM"/>
    </source>
</evidence>
<reference evidence="2 3" key="1">
    <citation type="submission" date="2021-04" db="EMBL/GenBank/DDBJ databases">
        <title>Novel species identification of genus Shewanella.</title>
        <authorList>
            <person name="Liu G."/>
        </authorList>
    </citation>
    <scope>NUCLEOTIDE SEQUENCE [LARGE SCALE GENOMIC DNA]</scope>
    <source>
        <strain evidence="2 3">FJAT-54481</strain>
    </source>
</reference>
<feature type="chain" id="PRO_5047310054" description="OmpA-like domain-containing protein" evidence="1">
    <location>
        <begin position="21"/>
        <end position="140"/>
    </location>
</feature>
<dbReference type="RefSeq" id="WP_212594287.1">
    <property type="nucleotide sequence ID" value="NZ_CP073587.1"/>
</dbReference>
<protein>
    <recommendedName>
        <fullName evidence="4">OmpA-like domain-containing protein</fullName>
    </recommendedName>
</protein>
<organism evidence="2 3">
    <name type="scientific">Shewanella yunxiaonensis</name>
    <dbReference type="NCBI Taxonomy" id="2829809"/>
    <lineage>
        <taxon>Bacteria</taxon>
        <taxon>Pseudomonadati</taxon>
        <taxon>Pseudomonadota</taxon>
        <taxon>Gammaproteobacteria</taxon>
        <taxon>Alteromonadales</taxon>
        <taxon>Shewanellaceae</taxon>
        <taxon>Shewanella</taxon>
    </lineage>
</organism>
<evidence type="ECO:0000313" key="3">
    <source>
        <dbReference type="Proteomes" id="UP000679575"/>
    </source>
</evidence>